<dbReference type="PANTHER" id="PTHR30419">
    <property type="entry name" value="HTH-TYPE TRANSCRIPTIONAL REGULATOR YBHD"/>
    <property type="match status" value="1"/>
</dbReference>
<dbReference type="InterPro" id="IPR000847">
    <property type="entry name" value="LysR_HTH_N"/>
</dbReference>
<organism evidence="6 7">
    <name type="scientific">Limnobacter parvus</name>
    <dbReference type="NCBI Taxonomy" id="2939690"/>
    <lineage>
        <taxon>Bacteria</taxon>
        <taxon>Pseudomonadati</taxon>
        <taxon>Pseudomonadota</taxon>
        <taxon>Betaproteobacteria</taxon>
        <taxon>Burkholderiales</taxon>
        <taxon>Burkholderiaceae</taxon>
        <taxon>Limnobacter</taxon>
    </lineage>
</organism>
<dbReference type="PROSITE" id="PS50931">
    <property type="entry name" value="HTH_LYSR"/>
    <property type="match status" value="1"/>
</dbReference>
<sequence>MERINMLNLNQLEHLLALDETRHFAKAADKVHLSQPAFSRSIQALERQTGLILFERKSGEIRPTPAGQFLIDRARKLVLEARAVQRDIHLYQRGEVGELAFGVGPFPCATLARGVIENIRNEFPKVALQTEIASPAELLAMLLKEEIEFFVADTGDIDTAPYLQLEPLMRQYGHLYARVGHPLASGAHTFEQAWEYGIASVKLPDPLKNGLRQLLQHSNRNLPQLALECDDVNLLHQLTLNTNTVVASTDLAAKPWIDKQQLVQLNITDFPALFSNISIVSLSNRVRSPVASYATAQFKQTVI</sequence>
<dbReference type="InterPro" id="IPR036388">
    <property type="entry name" value="WH-like_DNA-bd_sf"/>
</dbReference>
<accession>A0ABT1XGW5</accession>
<evidence type="ECO:0000313" key="6">
    <source>
        <dbReference type="EMBL" id="MCR2746520.1"/>
    </source>
</evidence>
<dbReference type="PRINTS" id="PR00039">
    <property type="entry name" value="HTHLYSR"/>
</dbReference>
<evidence type="ECO:0000256" key="1">
    <source>
        <dbReference type="ARBA" id="ARBA00009437"/>
    </source>
</evidence>
<dbReference type="EMBL" id="JANKHG010000017">
    <property type="protein sequence ID" value="MCR2746520.1"/>
    <property type="molecule type" value="Genomic_DNA"/>
</dbReference>
<dbReference type="InterPro" id="IPR050950">
    <property type="entry name" value="HTH-type_LysR_regulators"/>
</dbReference>
<dbReference type="InterPro" id="IPR005119">
    <property type="entry name" value="LysR_subst-bd"/>
</dbReference>
<reference evidence="6" key="1">
    <citation type="submission" date="2022-07" db="EMBL/GenBank/DDBJ databases">
        <authorList>
            <person name="Xamxidin M."/>
        </authorList>
    </citation>
    <scope>NUCLEOTIDE SEQUENCE</scope>
    <source>
        <strain evidence="6">YS8-69</strain>
    </source>
</reference>
<keyword evidence="2" id="KW-0805">Transcription regulation</keyword>
<evidence type="ECO:0000256" key="2">
    <source>
        <dbReference type="ARBA" id="ARBA00023015"/>
    </source>
</evidence>
<comment type="similarity">
    <text evidence="1">Belongs to the LysR transcriptional regulatory family.</text>
</comment>
<gene>
    <name evidence="6" type="ORF">NSP04_07655</name>
</gene>
<dbReference type="Gene3D" id="3.40.190.10">
    <property type="entry name" value="Periplasmic binding protein-like II"/>
    <property type="match status" value="2"/>
</dbReference>
<dbReference type="InterPro" id="IPR036390">
    <property type="entry name" value="WH_DNA-bd_sf"/>
</dbReference>
<dbReference type="SUPFAM" id="SSF46785">
    <property type="entry name" value="Winged helix' DNA-binding domain"/>
    <property type="match status" value="1"/>
</dbReference>
<evidence type="ECO:0000256" key="4">
    <source>
        <dbReference type="ARBA" id="ARBA00023163"/>
    </source>
</evidence>
<dbReference type="SUPFAM" id="SSF53850">
    <property type="entry name" value="Periplasmic binding protein-like II"/>
    <property type="match status" value="1"/>
</dbReference>
<protein>
    <submittedName>
        <fullName evidence="6">LysR family transcriptional regulator</fullName>
    </submittedName>
</protein>
<dbReference type="Pfam" id="PF00126">
    <property type="entry name" value="HTH_1"/>
    <property type="match status" value="1"/>
</dbReference>
<dbReference type="Gene3D" id="1.10.10.10">
    <property type="entry name" value="Winged helix-like DNA-binding domain superfamily/Winged helix DNA-binding domain"/>
    <property type="match status" value="1"/>
</dbReference>
<dbReference type="PANTHER" id="PTHR30419:SF30">
    <property type="entry name" value="LYSR FAMILY TRANSCRIPTIONAL REGULATOR"/>
    <property type="match status" value="1"/>
</dbReference>
<keyword evidence="3" id="KW-0238">DNA-binding</keyword>
<comment type="caution">
    <text evidence="6">The sequence shown here is derived from an EMBL/GenBank/DDBJ whole genome shotgun (WGS) entry which is preliminary data.</text>
</comment>
<evidence type="ECO:0000256" key="3">
    <source>
        <dbReference type="ARBA" id="ARBA00023125"/>
    </source>
</evidence>
<name>A0ABT1XGW5_9BURK</name>
<keyword evidence="4" id="KW-0804">Transcription</keyword>
<feature type="domain" description="HTH lysR-type" evidence="5">
    <location>
        <begin position="7"/>
        <end position="64"/>
    </location>
</feature>
<evidence type="ECO:0000259" key="5">
    <source>
        <dbReference type="PROSITE" id="PS50931"/>
    </source>
</evidence>
<evidence type="ECO:0000313" key="7">
    <source>
        <dbReference type="Proteomes" id="UP001165267"/>
    </source>
</evidence>
<dbReference type="Proteomes" id="UP001165267">
    <property type="component" value="Unassembled WGS sequence"/>
</dbReference>
<proteinExistence type="inferred from homology"/>
<keyword evidence="7" id="KW-1185">Reference proteome</keyword>
<dbReference type="Pfam" id="PF03466">
    <property type="entry name" value="LysR_substrate"/>
    <property type="match status" value="1"/>
</dbReference>